<dbReference type="SUPFAM" id="SSF51679">
    <property type="entry name" value="Bacterial luciferase-like"/>
    <property type="match status" value="1"/>
</dbReference>
<dbReference type="NCBIfam" id="TIGR03619">
    <property type="entry name" value="F420_Rv2161c"/>
    <property type="match status" value="1"/>
</dbReference>
<dbReference type="RefSeq" id="WP_079606197.1">
    <property type="nucleotide sequence ID" value="NZ_LT670817.1"/>
</dbReference>
<dbReference type="Gene3D" id="3.20.20.30">
    <property type="entry name" value="Luciferase-like domain"/>
    <property type="match status" value="1"/>
</dbReference>
<dbReference type="InterPro" id="IPR011251">
    <property type="entry name" value="Luciferase-like_dom"/>
</dbReference>
<dbReference type="InterPro" id="IPR050172">
    <property type="entry name" value="SsuD_RutA_monooxygenase"/>
</dbReference>
<dbReference type="AlphaFoldDB" id="A0A1M5YBK1"/>
<keyword evidence="2" id="KW-0288">FMN</keyword>
<evidence type="ECO:0000313" key="7">
    <source>
        <dbReference type="Proteomes" id="UP000189796"/>
    </source>
</evidence>
<feature type="domain" description="Luciferase-like" evidence="5">
    <location>
        <begin position="1"/>
        <end position="304"/>
    </location>
</feature>
<dbReference type="EMBL" id="LT670817">
    <property type="protein sequence ID" value="SHI09460.1"/>
    <property type="molecule type" value="Genomic_DNA"/>
</dbReference>
<evidence type="ECO:0000256" key="3">
    <source>
        <dbReference type="ARBA" id="ARBA00023002"/>
    </source>
</evidence>
<reference evidence="6 7" key="1">
    <citation type="submission" date="2016-11" db="EMBL/GenBank/DDBJ databases">
        <authorList>
            <person name="Jaros S."/>
            <person name="Januszkiewicz K."/>
            <person name="Wedrychowicz H."/>
        </authorList>
    </citation>
    <scope>NUCLEOTIDE SEQUENCE [LARGE SCALE GENOMIC DNA]</scope>
    <source>
        <strain evidence="6 7">GAS138</strain>
    </source>
</reference>
<name>A0A1M5YBK1_9BRAD</name>
<protein>
    <submittedName>
        <fullName evidence="6">Probable F420-dependent oxidoreductase, Rv2161c family</fullName>
    </submittedName>
</protein>
<sequence length="334" mass="37116">MKFSVCLSTGYEGLAYPIPFCAPQDLVKTAVLCEKLGYDSVWGNDHMTTQNYVRQLFPNSPPNFYEPLITLAMIAQATTTLRVGTALLVLPMREPVYLAKQITTIDQLSGGRFMMGVGLGAYREEFEAWAGDKAKTFRRGDMMDEGLKALHTLLTDKVSTHKGPYYSFSNVELFPKAVQNPFPLYIGGHNLASIERAAQVGQGWLPGWRPFNEIDERIKQLKGRAAELGRDPGSIEIAPQFSLLLGKTDEQAEKTYMQSGLVHHRVSLAYTGRDPKHQVTANLVGSPASVIEKIQTLRAMGVDHCAAMVVAVNSLQEYNEQVQYFAEEVMPHVK</sequence>
<dbReference type="InterPro" id="IPR036661">
    <property type="entry name" value="Luciferase-like_sf"/>
</dbReference>
<dbReference type="Proteomes" id="UP000189796">
    <property type="component" value="Chromosome I"/>
</dbReference>
<dbReference type="InterPro" id="IPR019921">
    <property type="entry name" value="Lucif-like_OxRdtase_Rv2161c"/>
</dbReference>
<proteinExistence type="predicted"/>
<keyword evidence="3" id="KW-0560">Oxidoreductase</keyword>
<dbReference type="PANTHER" id="PTHR42847:SF4">
    <property type="entry name" value="ALKANESULFONATE MONOOXYGENASE-RELATED"/>
    <property type="match status" value="1"/>
</dbReference>
<organism evidence="6 7">
    <name type="scientific">Bradyrhizobium erythrophlei</name>
    <dbReference type="NCBI Taxonomy" id="1437360"/>
    <lineage>
        <taxon>Bacteria</taxon>
        <taxon>Pseudomonadati</taxon>
        <taxon>Pseudomonadota</taxon>
        <taxon>Alphaproteobacteria</taxon>
        <taxon>Hyphomicrobiales</taxon>
        <taxon>Nitrobacteraceae</taxon>
        <taxon>Bradyrhizobium</taxon>
    </lineage>
</organism>
<evidence type="ECO:0000256" key="2">
    <source>
        <dbReference type="ARBA" id="ARBA00022643"/>
    </source>
</evidence>
<evidence type="ECO:0000256" key="4">
    <source>
        <dbReference type="ARBA" id="ARBA00023033"/>
    </source>
</evidence>
<evidence type="ECO:0000256" key="1">
    <source>
        <dbReference type="ARBA" id="ARBA00022630"/>
    </source>
</evidence>
<dbReference type="GO" id="GO:0008726">
    <property type="term" value="F:alkanesulfonate monooxygenase activity"/>
    <property type="evidence" value="ECO:0007669"/>
    <property type="project" value="TreeGrafter"/>
</dbReference>
<evidence type="ECO:0000259" key="5">
    <source>
        <dbReference type="Pfam" id="PF00296"/>
    </source>
</evidence>
<evidence type="ECO:0000313" key="6">
    <source>
        <dbReference type="EMBL" id="SHI09460.1"/>
    </source>
</evidence>
<accession>A0A1M5YBK1</accession>
<gene>
    <name evidence="6" type="ORF">SAMN05443248_8132</name>
</gene>
<dbReference type="PANTHER" id="PTHR42847">
    <property type="entry name" value="ALKANESULFONATE MONOOXYGENASE"/>
    <property type="match status" value="1"/>
</dbReference>
<dbReference type="GO" id="GO:0046306">
    <property type="term" value="P:alkanesulfonate catabolic process"/>
    <property type="evidence" value="ECO:0007669"/>
    <property type="project" value="TreeGrafter"/>
</dbReference>
<dbReference type="Pfam" id="PF00296">
    <property type="entry name" value="Bac_luciferase"/>
    <property type="match status" value="1"/>
</dbReference>
<keyword evidence="1" id="KW-0285">Flavoprotein</keyword>
<dbReference type="OrthoDB" id="7903015at2"/>
<keyword evidence="4" id="KW-0503">Monooxygenase</keyword>